<gene>
    <name evidence="2" type="ORF">NCCP1664_19580</name>
</gene>
<keyword evidence="3" id="KW-1185">Reference proteome</keyword>
<sequence>MHHTDGADGNQDFGERPASPSGDGTARGEAPHQEEEGQIPVAGSEALAERIEKEADGDRDGDGEPDGPRNVPFPG</sequence>
<dbReference type="Proteomes" id="UP000325307">
    <property type="component" value="Unassembled WGS sequence"/>
</dbReference>
<protein>
    <submittedName>
        <fullName evidence="2">Uncharacterized protein</fullName>
    </submittedName>
</protein>
<feature type="compositionally biased region" description="Basic and acidic residues" evidence="1">
    <location>
        <begin position="47"/>
        <end position="62"/>
    </location>
</feature>
<feature type="region of interest" description="Disordered" evidence="1">
    <location>
        <begin position="1"/>
        <end position="75"/>
    </location>
</feature>
<proteinExistence type="predicted"/>
<evidence type="ECO:0000313" key="2">
    <source>
        <dbReference type="EMBL" id="GER23462.1"/>
    </source>
</evidence>
<dbReference type="EMBL" id="BKDJ01000009">
    <property type="protein sequence ID" value="GER23462.1"/>
    <property type="molecule type" value="Genomic_DNA"/>
</dbReference>
<name>A0A5A7NTI1_9MICC</name>
<reference evidence="2 3" key="1">
    <citation type="submission" date="2019-09" db="EMBL/GenBank/DDBJ databases">
        <title>Arthrobacter zafarii sp. nov., a moderately thermotolerant and halotolerant actinobacterium isolated from Cholistan desert soil of Pakistan.</title>
        <authorList>
            <person name="Amin A."/>
            <person name="Ahmed I."/>
            <person name="Khalid N."/>
            <person name="Schumann P."/>
            <person name="Busse H.J."/>
            <person name="Khan I.U."/>
            <person name="Li S."/>
            <person name="Li W.J."/>
        </authorList>
    </citation>
    <scope>NUCLEOTIDE SEQUENCE [LARGE SCALE GENOMIC DNA]</scope>
    <source>
        <strain evidence="2 3">NCCP-1664</strain>
    </source>
</reference>
<organism evidence="2 3">
    <name type="scientific">Zafaria cholistanensis</name>
    <dbReference type="NCBI Taxonomy" id="1682741"/>
    <lineage>
        <taxon>Bacteria</taxon>
        <taxon>Bacillati</taxon>
        <taxon>Actinomycetota</taxon>
        <taxon>Actinomycetes</taxon>
        <taxon>Micrococcales</taxon>
        <taxon>Micrococcaceae</taxon>
        <taxon>Zafaria</taxon>
    </lineage>
</organism>
<comment type="caution">
    <text evidence="2">The sequence shown here is derived from an EMBL/GenBank/DDBJ whole genome shotgun (WGS) entry which is preliminary data.</text>
</comment>
<evidence type="ECO:0000313" key="3">
    <source>
        <dbReference type="Proteomes" id="UP000325307"/>
    </source>
</evidence>
<evidence type="ECO:0000256" key="1">
    <source>
        <dbReference type="SAM" id="MobiDB-lite"/>
    </source>
</evidence>
<dbReference type="RefSeq" id="WP_149957054.1">
    <property type="nucleotide sequence ID" value="NZ_BKDJ01000009.1"/>
</dbReference>
<accession>A0A5A7NTI1</accession>
<dbReference type="AlphaFoldDB" id="A0A5A7NTI1"/>